<protein>
    <submittedName>
        <fullName evidence="3">UDP-N-acetyl glucosamine 2-epimerase</fullName>
    </submittedName>
</protein>
<reference evidence="4" key="1">
    <citation type="submission" date="2016-07" db="EMBL/GenBank/DDBJ databases">
        <title>Nontailed viruses are major unrecognized killers of bacteria in the ocean.</title>
        <authorList>
            <person name="Kauffman K."/>
            <person name="Hussain F."/>
            <person name="Yang J."/>
            <person name="Arevalo P."/>
            <person name="Brown J."/>
            <person name="Cutler M."/>
            <person name="Kelly L."/>
            <person name="Polz M.F."/>
        </authorList>
    </citation>
    <scope>NUCLEOTIDE SEQUENCE [LARGE SCALE GENOMIC DNA]</scope>
    <source>
        <strain evidence="4">10N.261.45.A10</strain>
    </source>
</reference>
<evidence type="ECO:0000313" key="4">
    <source>
        <dbReference type="Proteomes" id="UP000235387"/>
    </source>
</evidence>
<evidence type="ECO:0000313" key="3">
    <source>
        <dbReference type="EMBL" id="PMN88935.1"/>
    </source>
</evidence>
<dbReference type="PANTHER" id="PTHR43174:SF1">
    <property type="entry name" value="UDP-N-ACETYLGLUCOSAMINE 2-EPIMERASE"/>
    <property type="match status" value="1"/>
</dbReference>
<dbReference type="SUPFAM" id="SSF53756">
    <property type="entry name" value="UDP-Glycosyltransferase/glycogen phosphorylase"/>
    <property type="match status" value="1"/>
</dbReference>
<dbReference type="InterPro" id="IPR003331">
    <property type="entry name" value="UDP_GlcNAc_Epimerase_2_dom"/>
</dbReference>
<organism evidence="3 4">
    <name type="scientific">Enterovibrio norvegicus</name>
    <dbReference type="NCBI Taxonomy" id="188144"/>
    <lineage>
        <taxon>Bacteria</taxon>
        <taxon>Pseudomonadati</taxon>
        <taxon>Pseudomonadota</taxon>
        <taxon>Gammaproteobacteria</taxon>
        <taxon>Vibrionales</taxon>
        <taxon>Vibrionaceae</taxon>
        <taxon>Enterovibrio</taxon>
    </lineage>
</organism>
<comment type="similarity">
    <text evidence="1">Belongs to the UDP-N-acetylglucosamine 2-epimerase family.</text>
</comment>
<dbReference type="RefSeq" id="WP_102391945.1">
    <property type="nucleotide sequence ID" value="NZ_MDAL01000049.1"/>
</dbReference>
<accession>A0A2N7L5K7</accession>
<keyword evidence="1" id="KW-0413">Isomerase</keyword>
<dbReference type="AlphaFoldDB" id="A0A2N7L5K7"/>
<gene>
    <name evidence="3" type="ORF">BCT23_05385</name>
</gene>
<dbReference type="PANTHER" id="PTHR43174">
    <property type="entry name" value="UDP-N-ACETYLGLUCOSAMINE 2-EPIMERASE"/>
    <property type="match status" value="1"/>
</dbReference>
<dbReference type="EMBL" id="MDAL01000049">
    <property type="protein sequence ID" value="PMN88935.1"/>
    <property type="molecule type" value="Genomic_DNA"/>
</dbReference>
<sequence length="358" mass="40251">MTNKILHIVGTRPQYIKLFPLWTAIDSDRSIIQEIYDTGQHYDKNMSEELIKEFGFQNITYGNIAGYGPEKQIPMMIENIWNKLVSFKPDYVFLYGDTNSTLAGSIACAKLEIPYGHLEAGVRTEEHVGIQEGVNRKVADHLAKQHFCVTKLDYNNVSNEGLPSERNHLVGDLMYDAFHIMSDRLGDVKDVNDRILVTIHRAENVDDDSRRGLIIETLVELSKHSEVILPLHPRLRAKASVKELALLESSQVKVIEPLKYSDVIKTLKGATGVVTDSGGLPKDAAYAGVKSVVLRDDPIWKELHHQGYIHTVDALDEMTAPSLKDYCMTMLDGAIPPYRSEMSTNKIVDIVKAYLDTK</sequence>
<dbReference type="Pfam" id="PF02350">
    <property type="entry name" value="Epimerase_2"/>
    <property type="match status" value="1"/>
</dbReference>
<evidence type="ECO:0000256" key="1">
    <source>
        <dbReference type="RuleBase" id="RU003513"/>
    </source>
</evidence>
<comment type="caution">
    <text evidence="3">The sequence shown here is derived from an EMBL/GenBank/DDBJ whole genome shotgun (WGS) entry which is preliminary data.</text>
</comment>
<name>A0A2N7L5K7_9GAMM</name>
<dbReference type="GO" id="GO:0016853">
    <property type="term" value="F:isomerase activity"/>
    <property type="evidence" value="ECO:0007669"/>
    <property type="project" value="UniProtKB-KW"/>
</dbReference>
<evidence type="ECO:0000259" key="2">
    <source>
        <dbReference type="Pfam" id="PF02350"/>
    </source>
</evidence>
<proteinExistence type="inferred from homology"/>
<dbReference type="Proteomes" id="UP000235387">
    <property type="component" value="Unassembled WGS sequence"/>
</dbReference>
<feature type="domain" description="UDP-N-acetylglucosamine 2-epimerase" evidence="2">
    <location>
        <begin position="24"/>
        <end position="352"/>
    </location>
</feature>
<dbReference type="InterPro" id="IPR029767">
    <property type="entry name" value="WecB-like"/>
</dbReference>
<dbReference type="Gene3D" id="3.40.50.2000">
    <property type="entry name" value="Glycogen Phosphorylase B"/>
    <property type="match status" value="2"/>
</dbReference>